<dbReference type="Proteomes" id="UP001151760">
    <property type="component" value="Unassembled WGS sequence"/>
</dbReference>
<organism evidence="1 2">
    <name type="scientific">Tanacetum coccineum</name>
    <dbReference type="NCBI Taxonomy" id="301880"/>
    <lineage>
        <taxon>Eukaryota</taxon>
        <taxon>Viridiplantae</taxon>
        <taxon>Streptophyta</taxon>
        <taxon>Embryophyta</taxon>
        <taxon>Tracheophyta</taxon>
        <taxon>Spermatophyta</taxon>
        <taxon>Magnoliopsida</taxon>
        <taxon>eudicotyledons</taxon>
        <taxon>Gunneridae</taxon>
        <taxon>Pentapetalae</taxon>
        <taxon>asterids</taxon>
        <taxon>campanulids</taxon>
        <taxon>Asterales</taxon>
        <taxon>Asteraceae</taxon>
        <taxon>Asteroideae</taxon>
        <taxon>Anthemideae</taxon>
        <taxon>Anthemidinae</taxon>
        <taxon>Tanacetum</taxon>
    </lineage>
</organism>
<evidence type="ECO:0000313" key="2">
    <source>
        <dbReference type="Proteomes" id="UP001151760"/>
    </source>
</evidence>
<protein>
    <submittedName>
        <fullName evidence="1">Uncharacterized protein</fullName>
    </submittedName>
</protein>
<name>A0ABQ5C6F3_9ASTR</name>
<sequence>MDTPMVEKSKLNEDLQGKSVDPTRYHGMTGSLMYLTSSRPYLVFLVCMCARYQAKPTKKHLHTTMTMLVAKIPEKVRLEVPSADRVKISSTNLRLETTVPQKEETFQVVIDVIKNSTSAESMLKSFKKILDVYLRVKGEEFTELQIVDDNLTFLIDHVYHKYTNMYVDHMSQPRRTLAAIINKCLSRKTASNDRLRISRINKIWGMFYRENVDYPELI</sequence>
<comment type="caution">
    <text evidence="1">The sequence shown here is derived from an EMBL/GenBank/DDBJ whole genome shotgun (WGS) entry which is preliminary data.</text>
</comment>
<evidence type="ECO:0000313" key="1">
    <source>
        <dbReference type="EMBL" id="GJT22042.1"/>
    </source>
</evidence>
<dbReference type="EMBL" id="BQNB010013938">
    <property type="protein sequence ID" value="GJT22042.1"/>
    <property type="molecule type" value="Genomic_DNA"/>
</dbReference>
<reference evidence="1" key="2">
    <citation type="submission" date="2022-01" db="EMBL/GenBank/DDBJ databases">
        <authorList>
            <person name="Yamashiro T."/>
            <person name="Shiraishi A."/>
            <person name="Satake H."/>
            <person name="Nakayama K."/>
        </authorList>
    </citation>
    <scope>NUCLEOTIDE SEQUENCE</scope>
</reference>
<reference evidence="1" key="1">
    <citation type="journal article" date="2022" name="Int. J. Mol. Sci.">
        <title>Draft Genome of Tanacetum Coccineum: Genomic Comparison of Closely Related Tanacetum-Family Plants.</title>
        <authorList>
            <person name="Yamashiro T."/>
            <person name="Shiraishi A."/>
            <person name="Nakayama K."/>
            <person name="Satake H."/>
        </authorList>
    </citation>
    <scope>NUCLEOTIDE SEQUENCE</scope>
</reference>
<gene>
    <name evidence="1" type="ORF">Tco_0891979</name>
</gene>
<accession>A0ABQ5C6F3</accession>
<proteinExistence type="predicted"/>
<keyword evidence="2" id="KW-1185">Reference proteome</keyword>